<reference evidence="4" key="1">
    <citation type="submission" date="2016-07" db="EMBL/GenBank/DDBJ databases">
        <title>Multiple horizontal gene transfer events from other fungi enriched the ability of initially mycotrophic Trichoderma (Ascomycota) to feed on dead plant biomass.</title>
        <authorList>
            <consortium name="DOE Joint Genome Institute"/>
            <person name="Atanasova L."/>
            <person name="Chenthamara K."/>
            <person name="Zhang J."/>
            <person name="Grujic M."/>
            <person name="Henrissat B."/>
            <person name="Kuo A."/>
            <person name="Aerts A."/>
            <person name="Salamov A."/>
            <person name="Lipzen A."/>
            <person name="Labutti K."/>
            <person name="Barry K."/>
            <person name="Miao Y."/>
            <person name="Rahimi M.J."/>
            <person name="Shen Q."/>
            <person name="Grigoriev I.V."/>
            <person name="Kubicek C.P."/>
            <person name="Druzhinina I.S."/>
        </authorList>
    </citation>
    <scope>NUCLEOTIDE SEQUENCE [LARGE SCALE GENOMIC DNA]</scope>
    <source>
        <strain evidence="4">TUCIM 6016</strain>
    </source>
</reference>
<evidence type="ECO:0000259" key="2">
    <source>
        <dbReference type="PROSITE" id="PS50181"/>
    </source>
</evidence>
<feature type="compositionally biased region" description="Low complexity" evidence="1">
    <location>
        <begin position="48"/>
        <end position="61"/>
    </location>
</feature>
<dbReference type="AlphaFoldDB" id="A0A2T4B2J3"/>
<evidence type="ECO:0000256" key="1">
    <source>
        <dbReference type="SAM" id="MobiDB-lite"/>
    </source>
</evidence>
<feature type="region of interest" description="Disordered" evidence="1">
    <location>
        <begin position="30"/>
        <end position="85"/>
    </location>
</feature>
<evidence type="ECO:0000313" key="4">
    <source>
        <dbReference type="Proteomes" id="UP000241546"/>
    </source>
</evidence>
<keyword evidence="4" id="KW-1185">Reference proteome</keyword>
<dbReference type="Proteomes" id="UP000241546">
    <property type="component" value="Unassembled WGS sequence"/>
</dbReference>
<organism evidence="3 4">
    <name type="scientific">Trichoderma citrinoviride</name>
    <dbReference type="NCBI Taxonomy" id="58853"/>
    <lineage>
        <taxon>Eukaryota</taxon>
        <taxon>Fungi</taxon>
        <taxon>Dikarya</taxon>
        <taxon>Ascomycota</taxon>
        <taxon>Pezizomycotina</taxon>
        <taxon>Sordariomycetes</taxon>
        <taxon>Hypocreomycetidae</taxon>
        <taxon>Hypocreales</taxon>
        <taxon>Hypocreaceae</taxon>
        <taxon>Trichoderma</taxon>
    </lineage>
</organism>
<feature type="compositionally biased region" description="Low complexity" evidence="1">
    <location>
        <begin position="74"/>
        <end position="85"/>
    </location>
</feature>
<protein>
    <recommendedName>
        <fullName evidence="2">F-box domain-containing protein</fullName>
    </recommendedName>
</protein>
<dbReference type="OrthoDB" id="4194555at2759"/>
<dbReference type="EMBL" id="KZ680219">
    <property type="protein sequence ID" value="PTB63542.1"/>
    <property type="molecule type" value="Genomic_DNA"/>
</dbReference>
<gene>
    <name evidence="3" type="ORF">BBK36DRAFT_1182249</name>
</gene>
<dbReference type="InterPro" id="IPR036047">
    <property type="entry name" value="F-box-like_dom_sf"/>
</dbReference>
<feature type="domain" description="F-box" evidence="2">
    <location>
        <begin position="129"/>
        <end position="174"/>
    </location>
</feature>
<proteinExistence type="predicted"/>
<dbReference type="InterPro" id="IPR001810">
    <property type="entry name" value="F-box_dom"/>
</dbReference>
<feature type="non-terminal residue" evidence="3">
    <location>
        <position position="1"/>
    </location>
</feature>
<evidence type="ECO:0000313" key="3">
    <source>
        <dbReference type="EMBL" id="PTB63542.1"/>
    </source>
</evidence>
<dbReference type="RefSeq" id="XP_024746862.1">
    <property type="nucleotide sequence ID" value="XM_024896300.1"/>
</dbReference>
<accession>A0A2T4B2J3</accession>
<sequence length="891" mass="98599">MPFIGSALSIDRLLGLHLFDSLSGLGVAGQSPGHKLPPATAPVSALSAPRTATNRPATAAAFQPLRSTSRNLNPASASASASPFRTTSASPSSLALSSAFSLLGIVSPSAEPSPPPPEAASRPPGPIASWPMAQLPVEIFELITRYLTRAEIQTLRLVCREFEAKVSAQYFRNVVVPFRSELYTNLDRDENTVIASRLFSNGMRIFESFGPHILRFALSLELDEFTLAYPPVKPAQEAVPAFWGIYRWPHATYHRYRDLEGLEQTADETDSMKKALRCLTKVTNLGLCCDAGLGFLVGPDQAVQKMNNPDPVFNTSYSRQEGRFESDDAVTVSDFNGMPRDLTSATAQHDNFKRRVLEKMISDAGFAGYYIQEAIDLLLETEGVTLSNIDFDEREVIPHRQRRAENQSSSRDSTSDPNSRQPLIPTNLTRAQKELLLELEWAHRAMIQSYVISIIDNAQDGCFSNLTNITIAKIPSAHVHILCRKELWESIPKVKNVSLAVIADWRRISKPSPGVVADTHVSPLDAVSKVYNLLNHYIGQQQNIETLHFEWICGGEFARGPYQRNQYILPAPFADSPELMSSVDGAKDPDRLLDLPYVKEFSLKNCWVSPHVLMQTIRNMALHSLERLEFESVSLSGPPVFASQPVNVAQVAEDVGLPLPPIFPGGVAPMIAGPVGEPAAAMFVQPPPAPQPPSDEQQSDRLVLPELFSWAGFCEHFSPGIKMRMLPRFRETAIDGTVRPEDLALPLEKDLAPFLPHADQLAADETQYNLSSITFKSCGYVFLDVRNLDFRALLPPEGQAAHAFVNSLRHDIFHSMQYCKDKLLGRILPYILPSEWKTLETVFLMERGWGNLYSSRVSDDAIADGFEYPGMGRFSGTVEKLDDAQDIEMLG</sequence>
<feature type="compositionally biased region" description="Low complexity" evidence="1">
    <location>
        <begin position="408"/>
        <end position="420"/>
    </location>
</feature>
<dbReference type="PROSITE" id="PS50181">
    <property type="entry name" value="FBOX"/>
    <property type="match status" value="1"/>
</dbReference>
<name>A0A2T4B2J3_9HYPO</name>
<dbReference type="GeneID" id="36604418"/>
<feature type="region of interest" description="Disordered" evidence="1">
    <location>
        <begin position="397"/>
        <end position="425"/>
    </location>
</feature>
<dbReference type="SUPFAM" id="SSF81383">
    <property type="entry name" value="F-box domain"/>
    <property type="match status" value="1"/>
</dbReference>